<dbReference type="Gene3D" id="1.25.40.10">
    <property type="entry name" value="Tetratricopeptide repeat domain"/>
    <property type="match status" value="1"/>
</dbReference>
<dbReference type="InterPro" id="IPR011990">
    <property type="entry name" value="TPR-like_helical_dom_sf"/>
</dbReference>
<keyword evidence="2" id="KW-1185">Reference proteome</keyword>
<reference evidence="1 2" key="1">
    <citation type="submission" date="2018-08" db="EMBL/GenBank/DDBJ databases">
        <title>Genome and evolution of the arbuscular mycorrhizal fungus Diversispora epigaea (formerly Glomus versiforme) and its bacterial endosymbionts.</title>
        <authorList>
            <person name="Sun X."/>
            <person name="Fei Z."/>
            <person name="Harrison M."/>
        </authorList>
    </citation>
    <scope>NUCLEOTIDE SEQUENCE [LARGE SCALE GENOMIC DNA]</scope>
    <source>
        <strain evidence="1 2">IT104</strain>
    </source>
</reference>
<dbReference type="EMBL" id="PQFF01000130">
    <property type="protein sequence ID" value="RHZ80149.1"/>
    <property type="molecule type" value="Genomic_DNA"/>
</dbReference>
<organism evidence="1 2">
    <name type="scientific">Diversispora epigaea</name>
    <dbReference type="NCBI Taxonomy" id="1348612"/>
    <lineage>
        <taxon>Eukaryota</taxon>
        <taxon>Fungi</taxon>
        <taxon>Fungi incertae sedis</taxon>
        <taxon>Mucoromycota</taxon>
        <taxon>Glomeromycotina</taxon>
        <taxon>Glomeromycetes</taxon>
        <taxon>Diversisporales</taxon>
        <taxon>Diversisporaceae</taxon>
        <taxon>Diversispora</taxon>
    </lineage>
</organism>
<sequence>MLMTKTTKINEKNEEKAFELYLKFSKEGLLRAIISGKGAGWVKTRKKILKAAEKGSIEQQHNLEYFYENGYGIDEN</sequence>
<gene>
    <name evidence="1" type="ORF">Glove_139g196</name>
</gene>
<accession>A0A397IVW5</accession>
<evidence type="ECO:0000313" key="2">
    <source>
        <dbReference type="Proteomes" id="UP000266861"/>
    </source>
</evidence>
<dbReference type="OrthoDB" id="2384430at2759"/>
<comment type="caution">
    <text evidence="1">The sequence shown here is derived from an EMBL/GenBank/DDBJ whole genome shotgun (WGS) entry which is preliminary data.</text>
</comment>
<dbReference type="AlphaFoldDB" id="A0A397IVW5"/>
<evidence type="ECO:0000313" key="1">
    <source>
        <dbReference type="EMBL" id="RHZ80149.1"/>
    </source>
</evidence>
<proteinExistence type="predicted"/>
<name>A0A397IVW5_9GLOM</name>
<protein>
    <submittedName>
        <fullName evidence="1">Uncharacterized protein</fullName>
    </submittedName>
</protein>
<dbReference type="Proteomes" id="UP000266861">
    <property type="component" value="Unassembled WGS sequence"/>
</dbReference>